<dbReference type="GO" id="GO:0003677">
    <property type="term" value="F:DNA binding"/>
    <property type="evidence" value="ECO:0007669"/>
    <property type="project" value="UniProtKB-KW"/>
</dbReference>
<dbReference type="InterPro" id="IPR007627">
    <property type="entry name" value="RNA_pol_sigma70_r2"/>
</dbReference>
<dbReference type="Proteomes" id="UP000076927">
    <property type="component" value="Chromosome"/>
</dbReference>
<dbReference type="STRING" id="1178515.SY83_15210"/>
<dbReference type="Pfam" id="PF08281">
    <property type="entry name" value="Sigma70_r4_2"/>
    <property type="match status" value="1"/>
</dbReference>
<keyword evidence="3" id="KW-0731">Sigma factor</keyword>
<evidence type="ECO:0000256" key="2">
    <source>
        <dbReference type="ARBA" id="ARBA00023015"/>
    </source>
</evidence>
<keyword evidence="8" id="KW-1185">Reference proteome</keyword>
<evidence type="ECO:0000256" key="5">
    <source>
        <dbReference type="ARBA" id="ARBA00023163"/>
    </source>
</evidence>
<dbReference type="PROSITE" id="PS50043">
    <property type="entry name" value="HTH_LUXR_2"/>
    <property type="match status" value="1"/>
</dbReference>
<keyword evidence="2" id="KW-0805">Transcription regulation</keyword>
<feature type="domain" description="HTH luxR-type" evidence="6">
    <location>
        <begin position="112"/>
        <end position="173"/>
    </location>
</feature>
<protein>
    <recommendedName>
        <fullName evidence="6">HTH luxR-type domain-containing protein</fullName>
    </recommendedName>
</protein>
<dbReference type="InterPro" id="IPR014284">
    <property type="entry name" value="RNA_pol_sigma-70_dom"/>
</dbReference>
<sequence length="173" mass="20857">MYAYTATEHFQQVYAQHKPTVYHFLHRLTRNHHEASDLVQDTFLRYYQSGRNVKESSVRAWLFQTSYRVFVDHYRKKTTRAWLPFESVSEPESPEHHYPETTYLFNEWETELCKHMDRLKPKEQQILTLLAWEGLSYREIAERMDCTESTVKTSIHRARNKMRHYCGHLAASI</sequence>
<comment type="similarity">
    <text evidence="1">Belongs to the sigma-70 factor family. ECF subfamily.</text>
</comment>
<dbReference type="RefSeq" id="WP_068608001.1">
    <property type="nucleotide sequence ID" value="NZ_CP011388.1"/>
</dbReference>
<evidence type="ECO:0000313" key="8">
    <source>
        <dbReference type="Proteomes" id="UP000076927"/>
    </source>
</evidence>
<dbReference type="SUPFAM" id="SSF88946">
    <property type="entry name" value="Sigma2 domain of RNA polymerase sigma factors"/>
    <property type="match status" value="1"/>
</dbReference>
<dbReference type="InterPro" id="IPR013324">
    <property type="entry name" value="RNA_pol_sigma_r3/r4-like"/>
</dbReference>
<dbReference type="GO" id="GO:0006352">
    <property type="term" value="P:DNA-templated transcription initiation"/>
    <property type="evidence" value="ECO:0007669"/>
    <property type="project" value="InterPro"/>
</dbReference>
<name>A0A172TK11_9BACL</name>
<organism evidence="7 8">
    <name type="scientific">Paenibacillus swuensis</name>
    <dbReference type="NCBI Taxonomy" id="1178515"/>
    <lineage>
        <taxon>Bacteria</taxon>
        <taxon>Bacillati</taxon>
        <taxon>Bacillota</taxon>
        <taxon>Bacilli</taxon>
        <taxon>Bacillales</taxon>
        <taxon>Paenibacillaceae</taxon>
        <taxon>Paenibacillus</taxon>
    </lineage>
</organism>
<dbReference type="OrthoDB" id="9795666at2"/>
<evidence type="ECO:0000256" key="3">
    <source>
        <dbReference type="ARBA" id="ARBA00023082"/>
    </source>
</evidence>
<dbReference type="PANTHER" id="PTHR43133">
    <property type="entry name" value="RNA POLYMERASE ECF-TYPE SIGMA FACTO"/>
    <property type="match status" value="1"/>
</dbReference>
<dbReference type="SUPFAM" id="SSF88659">
    <property type="entry name" value="Sigma3 and sigma4 domains of RNA polymerase sigma factors"/>
    <property type="match status" value="1"/>
</dbReference>
<keyword evidence="5" id="KW-0804">Transcription</keyword>
<dbReference type="EMBL" id="CP011388">
    <property type="protein sequence ID" value="ANE47399.1"/>
    <property type="molecule type" value="Genomic_DNA"/>
</dbReference>
<dbReference type="Gene3D" id="1.10.1740.10">
    <property type="match status" value="1"/>
</dbReference>
<evidence type="ECO:0000259" key="6">
    <source>
        <dbReference type="PROSITE" id="PS50043"/>
    </source>
</evidence>
<dbReference type="PROSITE" id="PS00622">
    <property type="entry name" value="HTH_LUXR_1"/>
    <property type="match status" value="1"/>
</dbReference>
<dbReference type="InterPro" id="IPR000792">
    <property type="entry name" value="Tscrpt_reg_LuxR_C"/>
</dbReference>
<dbReference type="KEGG" id="pswu:SY83_15210"/>
<evidence type="ECO:0000256" key="1">
    <source>
        <dbReference type="ARBA" id="ARBA00010641"/>
    </source>
</evidence>
<evidence type="ECO:0000313" key="7">
    <source>
        <dbReference type="EMBL" id="ANE47399.1"/>
    </source>
</evidence>
<dbReference type="InterPro" id="IPR039425">
    <property type="entry name" value="RNA_pol_sigma-70-like"/>
</dbReference>
<dbReference type="PATRIC" id="fig|1178515.4.peg.3057"/>
<dbReference type="InterPro" id="IPR036388">
    <property type="entry name" value="WH-like_DNA-bd_sf"/>
</dbReference>
<keyword evidence="4" id="KW-0238">DNA-binding</keyword>
<dbReference type="InterPro" id="IPR013249">
    <property type="entry name" value="RNA_pol_sigma70_r4_t2"/>
</dbReference>
<reference evidence="7 8" key="1">
    <citation type="submission" date="2015-01" db="EMBL/GenBank/DDBJ databases">
        <title>Paenibacillus swuensis/DY6/whole genome sequencing.</title>
        <authorList>
            <person name="Kim M.K."/>
            <person name="Srinivasan S."/>
            <person name="Lee J.-J."/>
        </authorList>
    </citation>
    <scope>NUCLEOTIDE SEQUENCE [LARGE SCALE GENOMIC DNA]</scope>
    <source>
        <strain evidence="7 8">DY6</strain>
    </source>
</reference>
<dbReference type="PANTHER" id="PTHR43133:SF8">
    <property type="entry name" value="RNA POLYMERASE SIGMA FACTOR HI_1459-RELATED"/>
    <property type="match status" value="1"/>
</dbReference>
<gene>
    <name evidence="7" type="ORF">SY83_15210</name>
</gene>
<dbReference type="AlphaFoldDB" id="A0A172TK11"/>
<accession>A0A172TK11</accession>
<dbReference type="Gene3D" id="1.10.10.10">
    <property type="entry name" value="Winged helix-like DNA-binding domain superfamily/Winged helix DNA-binding domain"/>
    <property type="match status" value="1"/>
</dbReference>
<proteinExistence type="inferred from homology"/>
<dbReference type="InterPro" id="IPR013325">
    <property type="entry name" value="RNA_pol_sigma_r2"/>
</dbReference>
<dbReference type="Pfam" id="PF04542">
    <property type="entry name" value="Sigma70_r2"/>
    <property type="match status" value="1"/>
</dbReference>
<dbReference type="SMART" id="SM00421">
    <property type="entry name" value="HTH_LUXR"/>
    <property type="match status" value="1"/>
</dbReference>
<dbReference type="GO" id="GO:0016987">
    <property type="term" value="F:sigma factor activity"/>
    <property type="evidence" value="ECO:0007669"/>
    <property type="project" value="UniProtKB-KW"/>
</dbReference>
<dbReference type="CDD" id="cd06171">
    <property type="entry name" value="Sigma70_r4"/>
    <property type="match status" value="1"/>
</dbReference>
<evidence type="ECO:0000256" key="4">
    <source>
        <dbReference type="ARBA" id="ARBA00023125"/>
    </source>
</evidence>
<dbReference type="NCBIfam" id="TIGR02937">
    <property type="entry name" value="sigma70-ECF"/>
    <property type="match status" value="1"/>
</dbReference>